<feature type="compositionally biased region" description="Pro residues" evidence="1">
    <location>
        <begin position="84"/>
        <end position="94"/>
    </location>
</feature>
<protein>
    <submittedName>
        <fullName evidence="2">Uncharacterized protein</fullName>
    </submittedName>
</protein>
<evidence type="ECO:0000313" key="2">
    <source>
        <dbReference type="EMBL" id="KAK9496768.1"/>
    </source>
</evidence>
<comment type="caution">
    <text evidence="2">The sequence shown here is derived from an EMBL/GenBank/DDBJ whole genome shotgun (WGS) entry which is preliminary data.</text>
</comment>
<keyword evidence="3" id="KW-1185">Reference proteome</keyword>
<feature type="compositionally biased region" description="Low complexity" evidence="1">
    <location>
        <begin position="60"/>
        <end position="83"/>
    </location>
</feature>
<gene>
    <name evidence="2" type="ORF">O3M35_012996</name>
</gene>
<organism evidence="2 3">
    <name type="scientific">Rhynocoris fuscipes</name>
    <dbReference type="NCBI Taxonomy" id="488301"/>
    <lineage>
        <taxon>Eukaryota</taxon>
        <taxon>Metazoa</taxon>
        <taxon>Ecdysozoa</taxon>
        <taxon>Arthropoda</taxon>
        <taxon>Hexapoda</taxon>
        <taxon>Insecta</taxon>
        <taxon>Pterygota</taxon>
        <taxon>Neoptera</taxon>
        <taxon>Paraneoptera</taxon>
        <taxon>Hemiptera</taxon>
        <taxon>Heteroptera</taxon>
        <taxon>Panheteroptera</taxon>
        <taxon>Cimicomorpha</taxon>
        <taxon>Reduviidae</taxon>
        <taxon>Harpactorinae</taxon>
        <taxon>Harpactorini</taxon>
        <taxon>Rhynocoris</taxon>
    </lineage>
</organism>
<dbReference type="AlphaFoldDB" id="A0AAW1CEE3"/>
<dbReference type="Proteomes" id="UP001461498">
    <property type="component" value="Unassembled WGS sequence"/>
</dbReference>
<evidence type="ECO:0000313" key="3">
    <source>
        <dbReference type="Proteomes" id="UP001461498"/>
    </source>
</evidence>
<feature type="compositionally biased region" description="Basic and acidic residues" evidence="1">
    <location>
        <begin position="149"/>
        <end position="159"/>
    </location>
</feature>
<sequence length="159" mass="18038">MTIDFSINLIIIKYKKTKTKTKMPNERLDEVLNASNLLQIHPLQKFTPPSPPQSSEATETNQPTTNSQQQQSHPQLPSQEINPNPLPILLPPPYHEYAMNGESSLMTSLPGEPQIPSPLNRTPPPPYNPDQLNYVQPKNNLRRIQPRTKPYDSRAVNDN</sequence>
<feature type="region of interest" description="Disordered" evidence="1">
    <location>
        <begin position="43"/>
        <end position="159"/>
    </location>
</feature>
<dbReference type="EMBL" id="JAPXFL010000058">
    <property type="protein sequence ID" value="KAK9496768.1"/>
    <property type="molecule type" value="Genomic_DNA"/>
</dbReference>
<accession>A0AAW1CEE3</accession>
<name>A0AAW1CEE3_9HEMI</name>
<proteinExistence type="predicted"/>
<feature type="compositionally biased region" description="Polar residues" evidence="1">
    <location>
        <begin position="130"/>
        <end position="139"/>
    </location>
</feature>
<evidence type="ECO:0000256" key="1">
    <source>
        <dbReference type="SAM" id="MobiDB-lite"/>
    </source>
</evidence>
<feature type="compositionally biased region" description="Pro residues" evidence="1">
    <location>
        <begin position="113"/>
        <end position="128"/>
    </location>
</feature>
<reference evidence="2 3" key="1">
    <citation type="submission" date="2022-12" db="EMBL/GenBank/DDBJ databases">
        <title>Chromosome-level genome assembly of true bugs.</title>
        <authorList>
            <person name="Ma L."/>
            <person name="Li H."/>
        </authorList>
    </citation>
    <scope>NUCLEOTIDE SEQUENCE [LARGE SCALE GENOMIC DNA]</scope>
    <source>
        <strain evidence="2">Lab_2022b</strain>
    </source>
</reference>